<dbReference type="NCBIfam" id="TIGR02669">
    <property type="entry name" value="SpoIID_LytB"/>
    <property type="match status" value="1"/>
</dbReference>
<keyword evidence="1" id="KW-0378">Hydrolase</keyword>
<dbReference type="PANTHER" id="PTHR30404">
    <property type="entry name" value="N-ACETYLMURAMOYL-L-ALANINE AMIDASE"/>
    <property type="match status" value="1"/>
</dbReference>
<evidence type="ECO:0000313" key="3">
    <source>
        <dbReference type="EMBL" id="MBU5437023.1"/>
    </source>
</evidence>
<dbReference type="RefSeq" id="WP_216516724.1">
    <property type="nucleotide sequence ID" value="NZ_JAHLPM010000002.1"/>
</dbReference>
<dbReference type="Pfam" id="PF01520">
    <property type="entry name" value="Amidase_3"/>
    <property type="match status" value="1"/>
</dbReference>
<name>A0ABS6E2B4_9FIRM</name>
<evidence type="ECO:0000256" key="1">
    <source>
        <dbReference type="ARBA" id="ARBA00022801"/>
    </source>
</evidence>
<organism evidence="3 4">
    <name type="scientific">Tissierella simiarum</name>
    <dbReference type="NCBI Taxonomy" id="2841534"/>
    <lineage>
        <taxon>Bacteria</taxon>
        <taxon>Bacillati</taxon>
        <taxon>Bacillota</taxon>
        <taxon>Tissierellia</taxon>
        <taxon>Tissierellales</taxon>
        <taxon>Tissierellaceae</taxon>
        <taxon>Tissierella</taxon>
    </lineage>
</organism>
<keyword evidence="4" id="KW-1185">Reference proteome</keyword>
<protein>
    <submittedName>
        <fullName evidence="3">N-acetylmuramoyl-L-alanine amidase</fullName>
    </submittedName>
</protein>
<dbReference type="EMBL" id="JAHLPM010000002">
    <property type="protein sequence ID" value="MBU5437023.1"/>
    <property type="molecule type" value="Genomic_DNA"/>
</dbReference>
<feature type="domain" description="MurNAc-LAA" evidence="2">
    <location>
        <begin position="340"/>
        <end position="449"/>
    </location>
</feature>
<evidence type="ECO:0000259" key="2">
    <source>
        <dbReference type="SMART" id="SM00646"/>
    </source>
</evidence>
<dbReference type="InterPro" id="IPR013693">
    <property type="entry name" value="SpoIID/LytB_N"/>
</dbReference>
<sequence length="454" mass="52394">MENYFHIKYYDQEAKQIYQMPLEEMVKALLPSQIDIDFHIEALKTQAVIIRTNLLKNYLNHKDNDIDLKDCVKDLYEGNDEYIDKINRAIEETKGIVIVYEDKPIFAEYHDTCGGSTENSENVLDNNIVYLRRVLCGHCTESPFWRDEKIYSTEEIEELLNVKFPKNIIGDDPKITGYIENIEKDGQERIISLDISGKNMSGKELMEKLNLNSTRFDITPTSIKFITRGKGHGLGLCQRGAEEMAQKGYKFKEILKYYYTGVEVLEYKLPSINKPLLGIIIVIDPGHGGKDIGYVGKEGLMEKDIVYTISVALKERLEGLGALVHLTRGEDENILITKRAEITNEIRPNFFISLHMDYYPNSTMKGCELYYFRKDEESKKLGKNILEALEEKGIPTRGVKEGNFYIFRGINVSSLLMEIGYLSNIEEEKRFKDEKYISELVEGICKGILQYFEY</sequence>
<dbReference type="PANTHER" id="PTHR30404:SF0">
    <property type="entry name" value="N-ACETYLMURAMOYL-L-ALANINE AMIDASE AMIC"/>
    <property type="match status" value="1"/>
</dbReference>
<reference evidence="3 4" key="1">
    <citation type="submission" date="2021-06" db="EMBL/GenBank/DDBJ databases">
        <authorList>
            <person name="Sun Q."/>
            <person name="Li D."/>
        </authorList>
    </citation>
    <scope>NUCLEOTIDE SEQUENCE [LARGE SCALE GENOMIC DNA]</scope>
    <source>
        <strain evidence="3 4">MSJ-40</strain>
    </source>
</reference>
<comment type="caution">
    <text evidence="3">The sequence shown here is derived from an EMBL/GenBank/DDBJ whole genome shotgun (WGS) entry which is preliminary data.</text>
</comment>
<evidence type="ECO:0000313" key="4">
    <source>
        <dbReference type="Proteomes" id="UP000749471"/>
    </source>
</evidence>
<accession>A0ABS6E2B4</accession>
<dbReference type="InterPro" id="IPR002508">
    <property type="entry name" value="MurNAc-LAA_cat"/>
</dbReference>
<dbReference type="Pfam" id="PF08486">
    <property type="entry name" value="SpoIID"/>
    <property type="match status" value="1"/>
</dbReference>
<dbReference type="CDD" id="cd02696">
    <property type="entry name" value="MurNAc-LAA"/>
    <property type="match status" value="1"/>
</dbReference>
<proteinExistence type="predicted"/>
<dbReference type="Proteomes" id="UP000749471">
    <property type="component" value="Unassembled WGS sequence"/>
</dbReference>
<dbReference type="InterPro" id="IPR013486">
    <property type="entry name" value="SpoIID/LytB"/>
</dbReference>
<dbReference type="InterPro" id="IPR050695">
    <property type="entry name" value="N-acetylmuramoyl_amidase_3"/>
</dbReference>
<dbReference type="SMART" id="SM00646">
    <property type="entry name" value="Ami_3"/>
    <property type="match status" value="1"/>
</dbReference>
<gene>
    <name evidence="3" type="ORF">KQI42_03315</name>
</gene>